<keyword evidence="2" id="KW-1185">Reference proteome</keyword>
<evidence type="ECO:0000313" key="2">
    <source>
        <dbReference type="Proteomes" id="UP000038045"/>
    </source>
</evidence>
<evidence type="ECO:0000256" key="1">
    <source>
        <dbReference type="SAM" id="MobiDB-lite"/>
    </source>
</evidence>
<reference evidence="3" key="1">
    <citation type="submission" date="2017-02" db="UniProtKB">
        <authorList>
            <consortium name="WormBaseParasite"/>
        </authorList>
    </citation>
    <scope>IDENTIFICATION</scope>
</reference>
<dbReference type="AlphaFoldDB" id="A0A0N4ZLI7"/>
<protein>
    <submittedName>
        <fullName evidence="3">Transposase</fullName>
    </submittedName>
</protein>
<sequence>MPFGDRRSRAERRKLGLDELKAHLAQGAAKALDALVEFHGGFHHLGRGEHCGRRDQAAGRALDDPQGNKGLDIAADDLGWRADGFVERRVGHRQTALVRADAVQPGIAVVAEQVLAVGAPDGGEDQQGEDIAAMQLGERTERREDLEGAGAEHGAPIVGCCVHGRPPRIAFAERPMRTGGALVNRPGQSPKEKPAERIEVTICTTLS</sequence>
<proteinExistence type="predicted"/>
<dbReference type="WBParaSite" id="PTRK_0000934900.1">
    <property type="protein sequence ID" value="PTRK_0000934900.1"/>
    <property type="gene ID" value="PTRK_0000934900"/>
</dbReference>
<accession>A0A0N4ZLI7</accession>
<evidence type="ECO:0000313" key="3">
    <source>
        <dbReference type="WBParaSite" id="PTRK_0000934900.1"/>
    </source>
</evidence>
<organism evidence="2 3">
    <name type="scientific">Parastrongyloides trichosuri</name>
    <name type="common">Possum-specific nematode worm</name>
    <dbReference type="NCBI Taxonomy" id="131310"/>
    <lineage>
        <taxon>Eukaryota</taxon>
        <taxon>Metazoa</taxon>
        <taxon>Ecdysozoa</taxon>
        <taxon>Nematoda</taxon>
        <taxon>Chromadorea</taxon>
        <taxon>Rhabditida</taxon>
        <taxon>Tylenchina</taxon>
        <taxon>Panagrolaimomorpha</taxon>
        <taxon>Strongyloidoidea</taxon>
        <taxon>Strongyloididae</taxon>
        <taxon>Parastrongyloides</taxon>
    </lineage>
</organism>
<name>A0A0N4ZLI7_PARTI</name>
<dbReference type="Proteomes" id="UP000038045">
    <property type="component" value="Unplaced"/>
</dbReference>
<feature type="region of interest" description="Disordered" evidence="1">
    <location>
        <begin position="176"/>
        <end position="195"/>
    </location>
</feature>